<proteinExistence type="predicted"/>
<evidence type="ECO:0000313" key="1">
    <source>
        <dbReference type="EMBL" id="OLQ11812.1"/>
    </source>
</evidence>
<sequence length="112" mass="12164">MPRAAVFPALLGGGDGGYSADSKEKARVLLFGDGFTGRYVEARVHSYGEALSQVLGTSAEVWACGYTGLEAGALVDSMDDDEAHGWMDGPMDPWMDGWMHGWMDGWMDGWMH</sequence>
<dbReference type="Proteomes" id="UP000186817">
    <property type="component" value="Unassembled WGS sequence"/>
</dbReference>
<dbReference type="AlphaFoldDB" id="A0A1Q9EWQ0"/>
<evidence type="ECO:0000313" key="2">
    <source>
        <dbReference type="Proteomes" id="UP000186817"/>
    </source>
</evidence>
<comment type="caution">
    <text evidence="1">The sequence shown here is derived from an EMBL/GenBank/DDBJ whole genome shotgun (WGS) entry which is preliminary data.</text>
</comment>
<dbReference type="OrthoDB" id="434281at2759"/>
<gene>
    <name evidence="1" type="ORF">AK812_SmicGene4276</name>
</gene>
<dbReference type="EMBL" id="LSRX01000053">
    <property type="protein sequence ID" value="OLQ11812.1"/>
    <property type="molecule type" value="Genomic_DNA"/>
</dbReference>
<reference evidence="1 2" key="1">
    <citation type="submission" date="2016-02" db="EMBL/GenBank/DDBJ databases">
        <title>Genome analysis of coral dinoflagellate symbionts highlights evolutionary adaptations to a symbiotic lifestyle.</title>
        <authorList>
            <person name="Aranda M."/>
            <person name="Li Y."/>
            <person name="Liew Y.J."/>
            <person name="Baumgarten S."/>
            <person name="Simakov O."/>
            <person name="Wilson M."/>
            <person name="Piel J."/>
            <person name="Ashoor H."/>
            <person name="Bougouffa S."/>
            <person name="Bajic V.B."/>
            <person name="Ryu T."/>
            <person name="Ravasi T."/>
            <person name="Bayer T."/>
            <person name="Micklem G."/>
            <person name="Kim H."/>
            <person name="Bhak J."/>
            <person name="Lajeunesse T.C."/>
            <person name="Voolstra C.R."/>
        </authorList>
    </citation>
    <scope>NUCLEOTIDE SEQUENCE [LARGE SCALE GENOMIC DNA]</scope>
    <source>
        <strain evidence="1 2">CCMP2467</strain>
    </source>
</reference>
<keyword evidence="2" id="KW-1185">Reference proteome</keyword>
<accession>A0A1Q9EWQ0</accession>
<protein>
    <submittedName>
        <fullName evidence="1">Uncharacterized protein</fullName>
    </submittedName>
</protein>
<name>A0A1Q9EWQ0_SYMMI</name>
<organism evidence="1 2">
    <name type="scientific">Symbiodinium microadriaticum</name>
    <name type="common">Dinoflagellate</name>
    <name type="synonym">Zooxanthella microadriatica</name>
    <dbReference type="NCBI Taxonomy" id="2951"/>
    <lineage>
        <taxon>Eukaryota</taxon>
        <taxon>Sar</taxon>
        <taxon>Alveolata</taxon>
        <taxon>Dinophyceae</taxon>
        <taxon>Suessiales</taxon>
        <taxon>Symbiodiniaceae</taxon>
        <taxon>Symbiodinium</taxon>
    </lineage>
</organism>